<keyword evidence="2" id="KW-1185">Reference proteome</keyword>
<protein>
    <submittedName>
        <fullName evidence="1">Uncharacterized protein</fullName>
    </submittedName>
</protein>
<accession>A0A917H1C7</accession>
<evidence type="ECO:0000313" key="1">
    <source>
        <dbReference type="EMBL" id="GGG64081.1"/>
    </source>
</evidence>
<comment type="caution">
    <text evidence="1">The sequence shown here is derived from an EMBL/GenBank/DDBJ whole genome shotgun (WGS) entry which is preliminary data.</text>
</comment>
<dbReference type="Proteomes" id="UP000600247">
    <property type="component" value="Unassembled WGS sequence"/>
</dbReference>
<organism evidence="1 2">
    <name type="scientific">Paenibacillus radicis</name>
    <name type="common">ex Gao et al. 2016</name>
    <dbReference type="NCBI Taxonomy" id="1737354"/>
    <lineage>
        <taxon>Bacteria</taxon>
        <taxon>Bacillati</taxon>
        <taxon>Bacillota</taxon>
        <taxon>Bacilli</taxon>
        <taxon>Bacillales</taxon>
        <taxon>Paenibacillaceae</taxon>
        <taxon>Paenibacillus</taxon>
    </lineage>
</organism>
<gene>
    <name evidence="1" type="ORF">GCM10010918_17650</name>
</gene>
<dbReference type="EMBL" id="BMHY01000003">
    <property type="protein sequence ID" value="GGG64081.1"/>
    <property type="molecule type" value="Genomic_DNA"/>
</dbReference>
<proteinExistence type="predicted"/>
<evidence type="ECO:0000313" key="2">
    <source>
        <dbReference type="Proteomes" id="UP000600247"/>
    </source>
</evidence>
<name>A0A917H1C7_9BACL</name>
<dbReference type="AlphaFoldDB" id="A0A917H1C7"/>
<sequence length="52" mass="6009">MSPAGLFLSLLEKQLRYNVERLGGRGCKANGDEGEFGQPLRRYFYQQTNGWR</sequence>
<reference evidence="1 2" key="1">
    <citation type="journal article" date="2014" name="Int. J. Syst. Evol. Microbiol.">
        <title>Complete genome sequence of Corynebacterium casei LMG S-19264T (=DSM 44701T), isolated from a smear-ripened cheese.</title>
        <authorList>
            <consortium name="US DOE Joint Genome Institute (JGI-PGF)"/>
            <person name="Walter F."/>
            <person name="Albersmeier A."/>
            <person name="Kalinowski J."/>
            <person name="Ruckert C."/>
        </authorList>
    </citation>
    <scope>NUCLEOTIDE SEQUENCE [LARGE SCALE GENOMIC DNA]</scope>
    <source>
        <strain evidence="1 2">CGMCC 1.15286</strain>
    </source>
</reference>